<dbReference type="KEGG" id="cdo:CDOO_08525"/>
<dbReference type="EMBL" id="CP006764">
    <property type="protein sequence ID" value="AIT61296.1"/>
    <property type="molecule type" value="Genomic_DNA"/>
</dbReference>
<evidence type="ECO:0000313" key="1">
    <source>
        <dbReference type="EMBL" id="AIT61296.1"/>
    </source>
</evidence>
<gene>
    <name evidence="1" type="ORF">CDOO_08525</name>
</gene>
<dbReference type="SUPFAM" id="SSF55729">
    <property type="entry name" value="Acyl-CoA N-acyltransferases (Nat)"/>
    <property type="match status" value="1"/>
</dbReference>
<organism evidence="1 2">
    <name type="scientific">Corynebacterium doosanense CAU 212 = DSM 45436</name>
    <dbReference type="NCBI Taxonomy" id="558173"/>
    <lineage>
        <taxon>Bacteria</taxon>
        <taxon>Bacillati</taxon>
        <taxon>Actinomycetota</taxon>
        <taxon>Actinomycetes</taxon>
        <taxon>Mycobacteriales</taxon>
        <taxon>Corynebacteriaceae</taxon>
        <taxon>Corynebacterium</taxon>
    </lineage>
</organism>
<protein>
    <submittedName>
        <fullName evidence="1">GNAT family acetyltransferase</fullName>
    </submittedName>
</protein>
<reference evidence="1 2" key="1">
    <citation type="submission" date="2013-09" db="EMBL/GenBank/DDBJ databases">
        <title>Complete genome sequence of Corynebacterium doosanense CAU 212(T) (=DSM 45436(T)), isolated from activated sludge.</title>
        <authorList>
            <person name="Schaffert L."/>
            <person name="Albersmeier A."/>
            <person name="Kalinowski J."/>
            <person name="Ruckert C."/>
        </authorList>
    </citation>
    <scope>NUCLEOTIDE SEQUENCE [LARGE SCALE GENOMIC DNA]</scope>
    <source>
        <strain evidence="1 2">CAU 212</strain>
    </source>
</reference>
<dbReference type="InterPro" id="IPR016181">
    <property type="entry name" value="Acyl_CoA_acyltransferase"/>
</dbReference>
<sequence length="346" mass="36657">MQLVQIGRPVPGREPADVVRTFCFHQNLAAQEASGDRLASVSVERVLTRLQGSTESDALLLALVDDSLTPVLAPVGDLGVPVIPATDDERDLEVAAFAYLSIPLLEELRVVEVELVLDAGYLPLPGEELDTDAVSVRAELMRGVEEVCRALGRDVLQLWSDQGAPEHYCPAVTVDQYALRAATPSPRVPDGFSVRVARNYAPVDGLSTLLSTASADADHGHLHTEPVRWTGDRLREAAARLAARGETQLVVLLVDGSGTARALCEFTAHSGADPTVAELGVVSVDRGFRGRGLGHAVLAAGLTNLAPEVQTVYASAAAGDTATARLLAPYTPELLTSATAWQRILP</sequence>
<dbReference type="GO" id="GO:0016740">
    <property type="term" value="F:transferase activity"/>
    <property type="evidence" value="ECO:0007669"/>
    <property type="project" value="UniProtKB-KW"/>
</dbReference>
<dbReference type="Proteomes" id="UP000029914">
    <property type="component" value="Chromosome"/>
</dbReference>
<dbReference type="STRING" id="558173.CDOO_08525"/>
<accession>A0A097IGM7</accession>
<dbReference type="eggNOG" id="COG1670">
    <property type="taxonomic scope" value="Bacteria"/>
</dbReference>
<dbReference type="AlphaFoldDB" id="A0A097IGM7"/>
<dbReference type="HOGENOM" id="CLU_063634_0_0_11"/>
<keyword evidence="2" id="KW-1185">Reference proteome</keyword>
<keyword evidence="1" id="KW-0808">Transferase</keyword>
<evidence type="ECO:0000313" key="2">
    <source>
        <dbReference type="Proteomes" id="UP000029914"/>
    </source>
</evidence>
<dbReference type="Gene3D" id="3.40.630.30">
    <property type="match status" value="1"/>
</dbReference>
<name>A0A097IGM7_9CORY</name>
<proteinExistence type="predicted"/>